<protein>
    <submittedName>
        <fullName evidence="2">Uncharacterized protein</fullName>
    </submittedName>
</protein>
<sequence>MGSKTTNSFESAYERARMAVLKHATTQTLVENGEFQVERWAEEFAEHRARYEKVLSILYPNAHSREFDARTQKALTEGDQFIKSQASSSWEGNWVDPQWRTAALEREKNDREERAVQVMEAQEVEFNYTRNELGRFATKQKAGGRIEPDKVKNFRRVMDSVELRKTPKPRGRIRMGSPLMIKTEPTASSSKKRMNGSAPVGPPSKRTRSQKSLKQRRVSTLGISARFSVSPPLTLKNSPECDVCIKCGTECFSSVTRMRCEACRKGRRACSLVSSKRAEKEKQQTSDIEGGESDDDTADARESSTFC</sequence>
<feature type="compositionally biased region" description="Basic and acidic residues" evidence="1">
    <location>
        <begin position="298"/>
        <end position="307"/>
    </location>
</feature>
<feature type="region of interest" description="Disordered" evidence="1">
    <location>
        <begin position="274"/>
        <end position="307"/>
    </location>
</feature>
<name>A0A9P5Q3X3_9AGAR</name>
<keyword evidence="3" id="KW-1185">Reference proteome</keyword>
<gene>
    <name evidence="2" type="ORF">BDP27DRAFT_1317408</name>
</gene>
<reference evidence="2" key="1">
    <citation type="submission" date="2020-11" db="EMBL/GenBank/DDBJ databases">
        <authorList>
            <consortium name="DOE Joint Genome Institute"/>
            <person name="Ahrendt S."/>
            <person name="Riley R."/>
            <person name="Andreopoulos W."/>
            <person name="Labutti K."/>
            <person name="Pangilinan J."/>
            <person name="Ruiz-Duenas F.J."/>
            <person name="Barrasa J.M."/>
            <person name="Sanchez-Garcia M."/>
            <person name="Camarero S."/>
            <person name="Miyauchi S."/>
            <person name="Serrano A."/>
            <person name="Linde D."/>
            <person name="Babiker R."/>
            <person name="Drula E."/>
            <person name="Ayuso-Fernandez I."/>
            <person name="Pacheco R."/>
            <person name="Padilla G."/>
            <person name="Ferreira P."/>
            <person name="Barriuso J."/>
            <person name="Kellner H."/>
            <person name="Castanera R."/>
            <person name="Alfaro M."/>
            <person name="Ramirez L."/>
            <person name="Pisabarro A.G."/>
            <person name="Kuo A."/>
            <person name="Tritt A."/>
            <person name="Lipzen A."/>
            <person name="He G."/>
            <person name="Yan M."/>
            <person name="Ng V."/>
            <person name="Cullen D."/>
            <person name="Martin F."/>
            <person name="Rosso M.-N."/>
            <person name="Henrissat B."/>
            <person name="Hibbett D."/>
            <person name="Martinez A.T."/>
            <person name="Grigoriev I.V."/>
        </authorList>
    </citation>
    <scope>NUCLEOTIDE SEQUENCE</scope>
    <source>
        <strain evidence="2">AH 40177</strain>
    </source>
</reference>
<evidence type="ECO:0000313" key="3">
    <source>
        <dbReference type="Proteomes" id="UP000772434"/>
    </source>
</evidence>
<comment type="caution">
    <text evidence="2">The sequence shown here is derived from an EMBL/GenBank/DDBJ whole genome shotgun (WGS) entry which is preliminary data.</text>
</comment>
<feature type="compositionally biased region" description="Basic residues" evidence="1">
    <location>
        <begin position="205"/>
        <end position="217"/>
    </location>
</feature>
<accession>A0A9P5Q3X3</accession>
<dbReference type="AlphaFoldDB" id="A0A9P5Q3X3"/>
<evidence type="ECO:0000313" key="2">
    <source>
        <dbReference type="EMBL" id="KAF9074167.1"/>
    </source>
</evidence>
<organism evidence="2 3">
    <name type="scientific">Rhodocollybia butyracea</name>
    <dbReference type="NCBI Taxonomy" id="206335"/>
    <lineage>
        <taxon>Eukaryota</taxon>
        <taxon>Fungi</taxon>
        <taxon>Dikarya</taxon>
        <taxon>Basidiomycota</taxon>
        <taxon>Agaricomycotina</taxon>
        <taxon>Agaricomycetes</taxon>
        <taxon>Agaricomycetidae</taxon>
        <taxon>Agaricales</taxon>
        <taxon>Marasmiineae</taxon>
        <taxon>Omphalotaceae</taxon>
        <taxon>Rhodocollybia</taxon>
    </lineage>
</organism>
<dbReference type="EMBL" id="JADNRY010000014">
    <property type="protein sequence ID" value="KAF9074167.1"/>
    <property type="molecule type" value="Genomic_DNA"/>
</dbReference>
<feature type="region of interest" description="Disordered" evidence="1">
    <location>
        <begin position="182"/>
        <end position="218"/>
    </location>
</feature>
<dbReference type="OrthoDB" id="2854787at2759"/>
<dbReference type="Proteomes" id="UP000772434">
    <property type="component" value="Unassembled WGS sequence"/>
</dbReference>
<proteinExistence type="predicted"/>
<evidence type="ECO:0000256" key="1">
    <source>
        <dbReference type="SAM" id="MobiDB-lite"/>
    </source>
</evidence>